<gene>
    <name evidence="2" type="ORF">XAT740_LOCUS42473</name>
</gene>
<feature type="signal peptide" evidence="1">
    <location>
        <begin position="1"/>
        <end position="17"/>
    </location>
</feature>
<protein>
    <submittedName>
        <fullName evidence="2">Uncharacterized protein</fullName>
    </submittedName>
</protein>
<organism evidence="2 3">
    <name type="scientific">Adineta ricciae</name>
    <name type="common">Rotifer</name>
    <dbReference type="NCBI Taxonomy" id="249248"/>
    <lineage>
        <taxon>Eukaryota</taxon>
        <taxon>Metazoa</taxon>
        <taxon>Spiralia</taxon>
        <taxon>Gnathifera</taxon>
        <taxon>Rotifera</taxon>
        <taxon>Eurotatoria</taxon>
        <taxon>Bdelloidea</taxon>
        <taxon>Adinetida</taxon>
        <taxon>Adinetidae</taxon>
        <taxon>Adineta</taxon>
    </lineage>
</organism>
<sequence length="110" mass="12085">MLYKILCLLFILCLVKSSIAPLYVTRQDATQLQNGDVFITGGASYEEPDYNLCMILLTGGIRNNLRGLNKSDPYDSSSNTWISVPDMPHPHCWHTVTVLKSGKVLVVGGG</sequence>
<dbReference type="InterPro" id="IPR037293">
    <property type="entry name" value="Gal_Oxidase_central_sf"/>
</dbReference>
<comment type="caution">
    <text evidence="2">The sequence shown here is derived from an EMBL/GenBank/DDBJ whole genome shotgun (WGS) entry which is preliminary data.</text>
</comment>
<dbReference type="InterPro" id="IPR015915">
    <property type="entry name" value="Kelch-typ_b-propeller"/>
</dbReference>
<proteinExistence type="predicted"/>
<keyword evidence="3" id="KW-1185">Reference proteome</keyword>
<dbReference type="Gene3D" id="2.130.10.80">
    <property type="entry name" value="Galactose oxidase/kelch, beta-propeller"/>
    <property type="match status" value="1"/>
</dbReference>
<feature type="chain" id="PRO_5032945033" evidence="1">
    <location>
        <begin position="18"/>
        <end position="110"/>
    </location>
</feature>
<evidence type="ECO:0000256" key="1">
    <source>
        <dbReference type="SAM" id="SignalP"/>
    </source>
</evidence>
<evidence type="ECO:0000313" key="2">
    <source>
        <dbReference type="EMBL" id="CAF1545236.1"/>
    </source>
</evidence>
<dbReference type="Proteomes" id="UP000663828">
    <property type="component" value="Unassembled WGS sequence"/>
</dbReference>
<dbReference type="SUPFAM" id="SSF117281">
    <property type="entry name" value="Kelch motif"/>
    <property type="match status" value="1"/>
</dbReference>
<keyword evidence="1" id="KW-0732">Signal</keyword>
<accession>A0A815WM44</accession>
<evidence type="ECO:0000313" key="3">
    <source>
        <dbReference type="Proteomes" id="UP000663828"/>
    </source>
</evidence>
<name>A0A815WM44_ADIRI</name>
<dbReference type="AlphaFoldDB" id="A0A815WM44"/>
<reference evidence="2" key="1">
    <citation type="submission" date="2021-02" db="EMBL/GenBank/DDBJ databases">
        <authorList>
            <person name="Nowell W R."/>
        </authorList>
    </citation>
    <scope>NUCLEOTIDE SEQUENCE</scope>
</reference>
<dbReference type="EMBL" id="CAJNOR010005099">
    <property type="protein sequence ID" value="CAF1545236.1"/>
    <property type="molecule type" value="Genomic_DNA"/>
</dbReference>